<dbReference type="InterPro" id="IPR011990">
    <property type="entry name" value="TPR-like_helical_dom_sf"/>
</dbReference>
<name>A0A6I3IZW1_9MICO</name>
<reference evidence="3 4" key="1">
    <citation type="submission" date="2019-11" db="EMBL/GenBank/DDBJ databases">
        <title>Whole genome sequencing identifies a novel species of the genus Arsenicicoccus isolated from human blood.</title>
        <authorList>
            <person name="Jeong J.H."/>
            <person name="Kweon O.J."/>
            <person name="Kim H.R."/>
            <person name="Kim T.-H."/>
            <person name="Ha S.-M."/>
            <person name="Lee M.-K."/>
        </authorList>
    </citation>
    <scope>NUCLEOTIDE SEQUENCE [LARGE SCALE GENOMIC DNA]</scope>
    <source>
        <strain evidence="3 4">MKL-02</strain>
    </source>
</reference>
<dbReference type="RefSeq" id="WP_154593815.1">
    <property type="nucleotide sequence ID" value="NZ_WLVL01000039.1"/>
</dbReference>
<dbReference type="FunFam" id="3.30.70.270:FF:000001">
    <property type="entry name" value="Diguanylate cyclase domain protein"/>
    <property type="match status" value="1"/>
</dbReference>
<keyword evidence="4" id="KW-1185">Reference proteome</keyword>
<dbReference type="NCBIfam" id="TIGR00254">
    <property type="entry name" value="GGDEF"/>
    <property type="match status" value="1"/>
</dbReference>
<dbReference type="Pfam" id="PF00990">
    <property type="entry name" value="GGDEF"/>
    <property type="match status" value="1"/>
</dbReference>
<dbReference type="PROSITE" id="PS50887">
    <property type="entry name" value="GGDEF"/>
    <property type="match status" value="1"/>
</dbReference>
<dbReference type="EMBL" id="WLVL01000039">
    <property type="protein sequence ID" value="MTB72546.1"/>
    <property type="molecule type" value="Genomic_DNA"/>
</dbReference>
<sequence length="540" mass="59376">MPTEPCLPLPGGVPAIDHGAMVERAWHARHRDQETASALADQAARHAVSVDDHLLEARARVVQAACCFGVQDYEQALTLANEGLVTLTSLEDVWLGRLQLVLGNVSAEIGEPAHAVGFFNQAVSIARQAGDEQLVAQCLLNAALDRVDVVDPVRDFRRALAIFESIDDAEGQAYAHLDIAHALVDQQRLLEATVEARRAQHHAARAHTNDVVAHAVALEAYGSAHLGHPLHAEALLADALHRIETARQPVRIDVTIEVARAWTALGRPDEAVHLLEPLLTGAALTDRQTLALTDILSEAYAARRDHESAYWTLRSHLELKDAHEDDMARRRASALVVLHRVQMVERDAARARERQQRLEAEFSELKSEHRMVQEISIRDDLTGLHNRRLLNDRLRVDVRAADPEHPVSLILLDLDHFKRINDTYGHVVGDQVLHALGRMLQTEVRVSDVAARYGGEELAVLQPGTDLDAATVLAERLRSRIASVDWLQLVGIPLHLTVSAGVASTSGGETPRDLLRRADRAMYAAKAAGRDRVMTAAETT</sequence>
<dbReference type="Proteomes" id="UP000431092">
    <property type="component" value="Unassembled WGS sequence"/>
</dbReference>
<comment type="caution">
    <text evidence="3">The sequence shown here is derived from an EMBL/GenBank/DDBJ whole genome shotgun (WGS) entry which is preliminary data.</text>
</comment>
<protein>
    <submittedName>
        <fullName evidence="3">Diguanylate cyclase</fullName>
    </submittedName>
</protein>
<evidence type="ECO:0000313" key="3">
    <source>
        <dbReference type="EMBL" id="MTB72546.1"/>
    </source>
</evidence>
<dbReference type="InterPro" id="IPR029787">
    <property type="entry name" value="Nucleotide_cyclase"/>
</dbReference>
<dbReference type="AlphaFoldDB" id="A0A6I3IZW1"/>
<dbReference type="InterPro" id="IPR000160">
    <property type="entry name" value="GGDEF_dom"/>
</dbReference>
<keyword evidence="1" id="KW-0175">Coiled coil</keyword>
<dbReference type="InterPro" id="IPR050469">
    <property type="entry name" value="Diguanylate_Cyclase"/>
</dbReference>
<dbReference type="SUPFAM" id="SSF48452">
    <property type="entry name" value="TPR-like"/>
    <property type="match status" value="1"/>
</dbReference>
<dbReference type="Gene3D" id="1.25.40.10">
    <property type="entry name" value="Tetratricopeptide repeat domain"/>
    <property type="match status" value="2"/>
</dbReference>
<dbReference type="Gene3D" id="3.30.70.270">
    <property type="match status" value="1"/>
</dbReference>
<evidence type="ECO:0000259" key="2">
    <source>
        <dbReference type="PROSITE" id="PS50887"/>
    </source>
</evidence>
<dbReference type="PANTHER" id="PTHR45138:SF9">
    <property type="entry name" value="DIGUANYLATE CYCLASE DGCM-RELATED"/>
    <property type="match status" value="1"/>
</dbReference>
<proteinExistence type="predicted"/>
<dbReference type="SUPFAM" id="SSF55073">
    <property type="entry name" value="Nucleotide cyclase"/>
    <property type="match status" value="1"/>
</dbReference>
<evidence type="ECO:0000256" key="1">
    <source>
        <dbReference type="SAM" id="Coils"/>
    </source>
</evidence>
<dbReference type="InterPro" id="IPR043128">
    <property type="entry name" value="Rev_trsase/Diguanyl_cyclase"/>
</dbReference>
<organism evidence="3 4">
    <name type="scientific">Arsenicicoccus cauae</name>
    <dbReference type="NCBI Taxonomy" id="2663847"/>
    <lineage>
        <taxon>Bacteria</taxon>
        <taxon>Bacillati</taxon>
        <taxon>Actinomycetota</taxon>
        <taxon>Actinomycetes</taxon>
        <taxon>Micrococcales</taxon>
        <taxon>Intrasporangiaceae</taxon>
        <taxon>Arsenicicoccus</taxon>
    </lineage>
</organism>
<dbReference type="PANTHER" id="PTHR45138">
    <property type="entry name" value="REGULATORY COMPONENTS OF SENSORY TRANSDUCTION SYSTEM"/>
    <property type="match status" value="1"/>
</dbReference>
<dbReference type="CDD" id="cd01949">
    <property type="entry name" value="GGDEF"/>
    <property type="match status" value="1"/>
</dbReference>
<evidence type="ECO:0000313" key="4">
    <source>
        <dbReference type="Proteomes" id="UP000431092"/>
    </source>
</evidence>
<accession>A0A6I3IZW1</accession>
<feature type="coiled-coil region" evidence="1">
    <location>
        <begin position="341"/>
        <end position="368"/>
    </location>
</feature>
<dbReference type="GO" id="GO:0052621">
    <property type="term" value="F:diguanylate cyclase activity"/>
    <property type="evidence" value="ECO:0007669"/>
    <property type="project" value="TreeGrafter"/>
</dbReference>
<dbReference type="SMART" id="SM00267">
    <property type="entry name" value="GGDEF"/>
    <property type="match status" value="1"/>
</dbReference>
<feature type="domain" description="GGDEF" evidence="2">
    <location>
        <begin position="405"/>
        <end position="538"/>
    </location>
</feature>
<gene>
    <name evidence="3" type="ORF">GGG17_11315</name>
</gene>